<evidence type="ECO:0000313" key="2">
    <source>
        <dbReference type="Proteomes" id="UP000441399"/>
    </source>
</evidence>
<proteinExistence type="predicted"/>
<name>A0A5S9PUK4_9GAMM</name>
<organism evidence="1 2">
    <name type="scientific">BD1-7 clade bacterium</name>
    <dbReference type="NCBI Taxonomy" id="2029982"/>
    <lineage>
        <taxon>Bacteria</taxon>
        <taxon>Pseudomonadati</taxon>
        <taxon>Pseudomonadota</taxon>
        <taxon>Gammaproteobacteria</taxon>
        <taxon>Cellvibrionales</taxon>
        <taxon>Spongiibacteraceae</taxon>
        <taxon>BD1-7 clade</taxon>
    </lineage>
</organism>
<dbReference type="EMBL" id="CACSIO010000012">
    <property type="protein sequence ID" value="CAA0108155.1"/>
    <property type="molecule type" value="Genomic_DNA"/>
</dbReference>
<accession>A0A5S9PUK4</accession>
<keyword evidence="2" id="KW-1185">Reference proteome</keyword>
<reference evidence="1 2" key="1">
    <citation type="submission" date="2019-11" db="EMBL/GenBank/DDBJ databases">
        <authorList>
            <person name="Holert J."/>
        </authorList>
    </citation>
    <scope>NUCLEOTIDE SEQUENCE [LARGE SCALE GENOMIC DNA]</scope>
    <source>
        <strain evidence="1">SB11_3</strain>
    </source>
</reference>
<evidence type="ECO:0000313" key="1">
    <source>
        <dbReference type="EMBL" id="CAA0108155.1"/>
    </source>
</evidence>
<sequence>MMALMLVMILRLYPQLNRIIVIGWLAGRIGARQLEGTQRDSRLRLQIP</sequence>
<protein>
    <submittedName>
        <fullName evidence="1">Uncharacterized protein</fullName>
    </submittedName>
</protein>
<dbReference type="AlphaFoldDB" id="A0A5S9PUK4"/>
<dbReference type="Proteomes" id="UP000441399">
    <property type="component" value="Unassembled WGS sequence"/>
</dbReference>
<gene>
    <name evidence="1" type="ORF">OPDIPICF_01309</name>
</gene>